<evidence type="ECO:0000313" key="2">
    <source>
        <dbReference type="EMBL" id="KAL3290418.1"/>
    </source>
</evidence>
<gene>
    <name evidence="2" type="ORF">HHI36_023759</name>
</gene>
<dbReference type="EMBL" id="JABFTP020000186">
    <property type="protein sequence ID" value="KAL3290418.1"/>
    <property type="molecule type" value="Genomic_DNA"/>
</dbReference>
<comment type="caution">
    <text evidence="2">The sequence shown here is derived from an EMBL/GenBank/DDBJ whole genome shotgun (WGS) entry which is preliminary data.</text>
</comment>
<sequence>MSKTYELLQSARAARRRSSGDEEVTVQEEVVPKLALPEANGDDTQPAPQATEPKIPVVVPTIVVSPPLDPSSA</sequence>
<feature type="region of interest" description="Disordered" evidence="1">
    <location>
        <begin position="1"/>
        <end position="54"/>
    </location>
</feature>
<organism evidence="2 3">
    <name type="scientific">Cryptolaemus montrouzieri</name>
    <dbReference type="NCBI Taxonomy" id="559131"/>
    <lineage>
        <taxon>Eukaryota</taxon>
        <taxon>Metazoa</taxon>
        <taxon>Ecdysozoa</taxon>
        <taxon>Arthropoda</taxon>
        <taxon>Hexapoda</taxon>
        <taxon>Insecta</taxon>
        <taxon>Pterygota</taxon>
        <taxon>Neoptera</taxon>
        <taxon>Endopterygota</taxon>
        <taxon>Coleoptera</taxon>
        <taxon>Polyphaga</taxon>
        <taxon>Cucujiformia</taxon>
        <taxon>Coccinelloidea</taxon>
        <taxon>Coccinellidae</taxon>
        <taxon>Scymninae</taxon>
        <taxon>Scymnini</taxon>
        <taxon>Cryptolaemus</taxon>
    </lineage>
</organism>
<name>A0ABD2PHU1_9CUCU</name>
<dbReference type="Proteomes" id="UP001516400">
    <property type="component" value="Unassembled WGS sequence"/>
</dbReference>
<evidence type="ECO:0000256" key="1">
    <source>
        <dbReference type="SAM" id="MobiDB-lite"/>
    </source>
</evidence>
<reference evidence="2 3" key="1">
    <citation type="journal article" date="2021" name="BMC Biol.">
        <title>Horizontally acquired antibacterial genes associated with adaptive radiation of ladybird beetles.</title>
        <authorList>
            <person name="Li H.S."/>
            <person name="Tang X.F."/>
            <person name="Huang Y.H."/>
            <person name="Xu Z.Y."/>
            <person name="Chen M.L."/>
            <person name="Du X.Y."/>
            <person name="Qiu B.Y."/>
            <person name="Chen P.T."/>
            <person name="Zhang W."/>
            <person name="Slipinski A."/>
            <person name="Escalona H.E."/>
            <person name="Waterhouse R.M."/>
            <person name="Zwick A."/>
            <person name="Pang H."/>
        </authorList>
    </citation>
    <scope>NUCLEOTIDE SEQUENCE [LARGE SCALE GENOMIC DNA]</scope>
    <source>
        <strain evidence="2">SYSU2018</strain>
    </source>
</reference>
<evidence type="ECO:0000313" key="3">
    <source>
        <dbReference type="Proteomes" id="UP001516400"/>
    </source>
</evidence>
<dbReference type="AlphaFoldDB" id="A0ABD2PHU1"/>
<protein>
    <submittedName>
        <fullName evidence="2">Uncharacterized protein</fullName>
    </submittedName>
</protein>
<proteinExistence type="predicted"/>
<keyword evidence="3" id="KW-1185">Reference proteome</keyword>
<accession>A0ABD2PHU1</accession>